<dbReference type="Proteomes" id="UP000177871">
    <property type="component" value="Unassembled WGS sequence"/>
</dbReference>
<dbReference type="InterPro" id="IPR037914">
    <property type="entry name" value="SpoVT-AbrB_sf"/>
</dbReference>
<comment type="caution">
    <text evidence="2">The sequence shown here is derived from an EMBL/GenBank/DDBJ whole genome shotgun (WGS) entry which is preliminary data.</text>
</comment>
<name>A0A1F6A2S6_9BACT</name>
<feature type="domain" description="SpoVT-AbrB" evidence="1">
    <location>
        <begin position="3"/>
        <end position="39"/>
    </location>
</feature>
<accession>A0A1F6A2S6</accession>
<sequence>MSISTVSTKFQATIPEEVRKALGVNIGDKIFYKNIDPKEKRAVIEVISNQNVVDRLYGSLKTNVPYMSMEKAREIAGKALAKKYQVKNG</sequence>
<dbReference type="InterPro" id="IPR007159">
    <property type="entry name" value="SpoVT-AbrB_dom"/>
</dbReference>
<dbReference type="Pfam" id="PF04014">
    <property type="entry name" value="MazE_antitoxin"/>
    <property type="match status" value="1"/>
</dbReference>
<dbReference type="GO" id="GO:0003677">
    <property type="term" value="F:DNA binding"/>
    <property type="evidence" value="ECO:0007669"/>
    <property type="project" value="InterPro"/>
</dbReference>
<proteinExistence type="predicted"/>
<protein>
    <recommendedName>
        <fullName evidence="1">SpoVT-AbrB domain-containing protein</fullName>
    </recommendedName>
</protein>
<evidence type="ECO:0000313" key="2">
    <source>
        <dbReference type="EMBL" id="OGG18976.1"/>
    </source>
</evidence>
<evidence type="ECO:0000313" key="3">
    <source>
        <dbReference type="Proteomes" id="UP000177871"/>
    </source>
</evidence>
<dbReference type="AlphaFoldDB" id="A0A1F6A2S6"/>
<dbReference type="SUPFAM" id="SSF89447">
    <property type="entry name" value="AbrB/MazE/MraZ-like"/>
    <property type="match status" value="1"/>
</dbReference>
<dbReference type="EMBL" id="MFJK01000011">
    <property type="protein sequence ID" value="OGG18976.1"/>
    <property type="molecule type" value="Genomic_DNA"/>
</dbReference>
<reference evidence="2 3" key="1">
    <citation type="journal article" date="2016" name="Nat. Commun.">
        <title>Thousands of microbial genomes shed light on interconnected biogeochemical processes in an aquifer system.</title>
        <authorList>
            <person name="Anantharaman K."/>
            <person name="Brown C.T."/>
            <person name="Hug L.A."/>
            <person name="Sharon I."/>
            <person name="Castelle C.J."/>
            <person name="Probst A.J."/>
            <person name="Thomas B.C."/>
            <person name="Singh A."/>
            <person name="Wilkins M.J."/>
            <person name="Karaoz U."/>
            <person name="Brodie E.L."/>
            <person name="Williams K.H."/>
            <person name="Hubbard S.S."/>
            <person name="Banfield J.F."/>
        </authorList>
    </citation>
    <scope>NUCLEOTIDE SEQUENCE [LARGE SCALE GENOMIC DNA]</scope>
</reference>
<gene>
    <name evidence="2" type="ORF">A2721_02445</name>
</gene>
<evidence type="ECO:0000259" key="1">
    <source>
        <dbReference type="Pfam" id="PF04014"/>
    </source>
</evidence>
<dbReference type="STRING" id="1798381.A2721_02445"/>
<dbReference type="Gene3D" id="2.10.260.10">
    <property type="match status" value="1"/>
</dbReference>
<organism evidence="2 3">
    <name type="scientific">Candidatus Gottesmanbacteria bacterium RIFCSPHIGHO2_01_FULL_47_48</name>
    <dbReference type="NCBI Taxonomy" id="1798381"/>
    <lineage>
        <taxon>Bacteria</taxon>
        <taxon>Candidatus Gottesmaniibacteriota</taxon>
    </lineage>
</organism>